<evidence type="ECO:0000313" key="2">
    <source>
        <dbReference type="EMBL" id="SOC52366.1"/>
    </source>
</evidence>
<keyword evidence="1" id="KW-0812">Transmembrane</keyword>
<keyword evidence="3" id="KW-1185">Reference proteome</keyword>
<feature type="transmembrane region" description="Helical" evidence="1">
    <location>
        <begin position="20"/>
        <end position="43"/>
    </location>
</feature>
<protein>
    <submittedName>
        <fullName evidence="2">Uncharacterized protein</fullName>
    </submittedName>
</protein>
<reference evidence="3" key="1">
    <citation type="submission" date="2017-08" db="EMBL/GenBank/DDBJ databases">
        <authorList>
            <person name="Varghese N."/>
            <person name="Submissions S."/>
        </authorList>
    </citation>
    <scope>NUCLEOTIDE SEQUENCE [LARGE SCALE GENOMIC DNA]</scope>
    <source>
        <strain evidence="3">USBA17B2</strain>
    </source>
</reference>
<sequence>MRRGASVGGRVTRRGGGARVAMVGGVCAVVAIGLSGCIAPSGFETVGRTGVMSLDGDLVVVWDSCGDEDVASVVMHADREGLADDEENPKVGTWQMGDRNRQERLFVPSAADDPPQLDPARGYIVQAIPAGEIENLPGVHFTLDQVAELGPQDVLLGAEDGSIVGTREDLADC</sequence>
<keyword evidence="1" id="KW-0472">Membrane</keyword>
<keyword evidence="1" id="KW-1133">Transmembrane helix</keyword>
<dbReference type="EMBL" id="OBQK01000001">
    <property type="protein sequence ID" value="SOC52366.1"/>
    <property type="molecule type" value="Genomic_DNA"/>
</dbReference>
<dbReference type="AlphaFoldDB" id="A0A285VGR9"/>
<evidence type="ECO:0000313" key="3">
    <source>
        <dbReference type="Proteomes" id="UP000219688"/>
    </source>
</evidence>
<dbReference type="RefSeq" id="WP_141401394.1">
    <property type="nucleotide sequence ID" value="NZ_OBQK01000001.1"/>
</dbReference>
<organism evidence="2 3">
    <name type="scientific">Ornithinimicrobium cerasi</name>
    <dbReference type="NCBI Taxonomy" id="2248773"/>
    <lineage>
        <taxon>Bacteria</taxon>
        <taxon>Bacillati</taxon>
        <taxon>Actinomycetota</taxon>
        <taxon>Actinomycetes</taxon>
        <taxon>Micrococcales</taxon>
        <taxon>Ornithinimicrobiaceae</taxon>
        <taxon>Ornithinimicrobium</taxon>
    </lineage>
</organism>
<evidence type="ECO:0000256" key="1">
    <source>
        <dbReference type="SAM" id="Phobius"/>
    </source>
</evidence>
<gene>
    <name evidence="2" type="ORF">SAMN05421879_101510</name>
</gene>
<accession>A0A285VGR9</accession>
<dbReference type="Proteomes" id="UP000219688">
    <property type="component" value="Unassembled WGS sequence"/>
</dbReference>
<name>A0A285VGR9_9MICO</name>
<proteinExistence type="predicted"/>